<name>A0A8K1CQW6_PYTOL</name>
<accession>A0A8K1CQW6</accession>
<evidence type="ECO:0000256" key="14">
    <source>
        <dbReference type="RuleBase" id="RU003346"/>
    </source>
</evidence>
<dbReference type="InterPro" id="IPR020846">
    <property type="entry name" value="MFS_dom"/>
</dbReference>
<dbReference type="EMBL" id="SPLM01000003">
    <property type="protein sequence ID" value="TMW68181.1"/>
    <property type="molecule type" value="Genomic_DNA"/>
</dbReference>
<evidence type="ECO:0000256" key="10">
    <source>
        <dbReference type="ARBA" id="ARBA00044662"/>
    </source>
</evidence>
<keyword evidence="6 15" id="KW-0472">Membrane</keyword>
<evidence type="ECO:0000256" key="5">
    <source>
        <dbReference type="ARBA" id="ARBA00022989"/>
    </source>
</evidence>
<dbReference type="PANTHER" id="PTHR23503">
    <property type="entry name" value="SOLUTE CARRIER FAMILY 2"/>
    <property type="match status" value="1"/>
</dbReference>
<dbReference type="Gene3D" id="1.20.1250.20">
    <property type="entry name" value="MFS general substrate transporter like domains"/>
    <property type="match status" value="1"/>
</dbReference>
<evidence type="ECO:0000256" key="15">
    <source>
        <dbReference type="SAM" id="Phobius"/>
    </source>
</evidence>
<dbReference type="InterPro" id="IPR036259">
    <property type="entry name" value="MFS_trans_sf"/>
</dbReference>
<feature type="transmembrane region" description="Helical" evidence="15">
    <location>
        <begin position="230"/>
        <end position="248"/>
    </location>
</feature>
<evidence type="ECO:0000256" key="3">
    <source>
        <dbReference type="ARBA" id="ARBA00022448"/>
    </source>
</evidence>
<comment type="catalytic activity">
    <reaction evidence="11">
        <text>D-glucosamine(out) = D-glucosamine(in)</text>
        <dbReference type="Rhea" id="RHEA:78423"/>
        <dbReference type="ChEBI" id="CHEBI:58723"/>
    </reaction>
    <physiologicalReaction direction="left-to-right" evidence="11">
        <dbReference type="Rhea" id="RHEA:78424"/>
    </physiologicalReaction>
</comment>
<evidence type="ECO:0000256" key="11">
    <source>
        <dbReference type="ARBA" id="ARBA00044668"/>
    </source>
</evidence>
<feature type="transmembrane region" description="Helical" evidence="15">
    <location>
        <begin position="356"/>
        <end position="375"/>
    </location>
</feature>
<proteinExistence type="inferred from homology"/>
<dbReference type="InterPro" id="IPR005828">
    <property type="entry name" value="MFS_sugar_transport-like"/>
</dbReference>
<feature type="domain" description="Major facilitator superfamily (MFS) profile" evidence="16">
    <location>
        <begin position="64"/>
        <end position="501"/>
    </location>
</feature>
<evidence type="ECO:0000256" key="8">
    <source>
        <dbReference type="ARBA" id="ARBA00044648"/>
    </source>
</evidence>
<feature type="transmembrane region" description="Helical" evidence="15">
    <location>
        <begin position="412"/>
        <end position="439"/>
    </location>
</feature>
<keyword evidence="5 15" id="KW-1133">Transmembrane helix</keyword>
<dbReference type="Proteomes" id="UP000794436">
    <property type="component" value="Unassembled WGS sequence"/>
</dbReference>
<evidence type="ECO:0000256" key="9">
    <source>
        <dbReference type="ARBA" id="ARBA00044656"/>
    </source>
</evidence>
<evidence type="ECO:0000313" key="18">
    <source>
        <dbReference type="Proteomes" id="UP000794436"/>
    </source>
</evidence>
<dbReference type="Pfam" id="PF00083">
    <property type="entry name" value="Sugar_tr"/>
    <property type="match status" value="1"/>
</dbReference>
<feature type="transmembrane region" description="Helical" evidence="15">
    <location>
        <begin position="387"/>
        <end position="406"/>
    </location>
</feature>
<keyword evidence="18" id="KW-1185">Reference proteome</keyword>
<comment type="subunit">
    <text evidence="2">Homodimer.</text>
</comment>
<reference evidence="17" key="1">
    <citation type="submission" date="2019-03" db="EMBL/GenBank/DDBJ databases">
        <title>Long read genome sequence of the mycoparasitic Pythium oligandrum ATCC 38472 isolated from sugarbeet rhizosphere.</title>
        <authorList>
            <person name="Gaulin E."/>
        </authorList>
    </citation>
    <scope>NUCLEOTIDE SEQUENCE</scope>
    <source>
        <strain evidence="17">ATCC 38472_TT</strain>
    </source>
</reference>
<feature type="transmembrane region" description="Helical" evidence="15">
    <location>
        <begin position="477"/>
        <end position="497"/>
    </location>
</feature>
<dbReference type="OrthoDB" id="263957at2759"/>
<feature type="transmembrane region" description="Helical" evidence="15">
    <location>
        <begin position="145"/>
        <end position="167"/>
    </location>
</feature>
<evidence type="ECO:0000256" key="4">
    <source>
        <dbReference type="ARBA" id="ARBA00022692"/>
    </source>
</evidence>
<dbReference type="PROSITE" id="PS00217">
    <property type="entry name" value="SUGAR_TRANSPORT_2"/>
    <property type="match status" value="1"/>
</dbReference>
<dbReference type="InterPro" id="IPR005829">
    <property type="entry name" value="Sugar_transporter_CS"/>
</dbReference>
<comment type="caution">
    <text evidence="17">The sequence shown here is derived from an EMBL/GenBank/DDBJ whole genome shotgun (WGS) entry which is preliminary data.</text>
</comment>
<evidence type="ECO:0000256" key="2">
    <source>
        <dbReference type="ARBA" id="ARBA00011738"/>
    </source>
</evidence>
<keyword evidence="3 14" id="KW-0813">Transport</keyword>
<dbReference type="PANTHER" id="PTHR23503:SF8">
    <property type="entry name" value="FACILITATED GLUCOSE TRANSPORTER PROTEIN 1"/>
    <property type="match status" value="1"/>
</dbReference>
<comment type="catalytic activity">
    <reaction evidence="8">
        <text>D-glucose(out) = D-glucose(in)</text>
        <dbReference type="Rhea" id="RHEA:60376"/>
        <dbReference type="ChEBI" id="CHEBI:4167"/>
    </reaction>
    <physiologicalReaction direction="left-to-right" evidence="8">
        <dbReference type="Rhea" id="RHEA:60377"/>
    </physiologicalReaction>
</comment>
<comment type="similarity">
    <text evidence="14">Belongs to the major facilitator superfamily. Sugar transporter (TC 2.A.1.1) family.</text>
</comment>
<dbReference type="PROSITE" id="PS50850">
    <property type="entry name" value="MFS"/>
    <property type="match status" value="1"/>
</dbReference>
<feature type="transmembrane region" description="Helical" evidence="15">
    <location>
        <begin position="322"/>
        <end position="344"/>
    </location>
</feature>
<dbReference type="PRINTS" id="PR00171">
    <property type="entry name" value="SUGRTRNSPORT"/>
</dbReference>
<organism evidence="17 18">
    <name type="scientific">Pythium oligandrum</name>
    <name type="common">Mycoparasitic fungus</name>
    <dbReference type="NCBI Taxonomy" id="41045"/>
    <lineage>
        <taxon>Eukaryota</taxon>
        <taxon>Sar</taxon>
        <taxon>Stramenopiles</taxon>
        <taxon>Oomycota</taxon>
        <taxon>Peronosporomycetes</taxon>
        <taxon>Pythiales</taxon>
        <taxon>Pythiaceae</taxon>
        <taxon>Pythium</taxon>
    </lineage>
</organism>
<dbReference type="InterPro" id="IPR045263">
    <property type="entry name" value="GLUT"/>
</dbReference>
<comment type="catalytic activity">
    <reaction evidence="9">
        <text>D-xylose(out) = D-xylose(in)</text>
        <dbReference type="Rhea" id="RHEA:78427"/>
        <dbReference type="ChEBI" id="CHEBI:53455"/>
    </reaction>
    <physiologicalReaction direction="left-to-right" evidence="9">
        <dbReference type="Rhea" id="RHEA:78428"/>
    </physiologicalReaction>
</comment>
<dbReference type="SUPFAM" id="SSF103473">
    <property type="entry name" value="MFS general substrate transporter"/>
    <property type="match status" value="1"/>
</dbReference>
<feature type="transmembrane region" description="Helical" evidence="15">
    <location>
        <begin position="451"/>
        <end position="471"/>
    </location>
</feature>
<evidence type="ECO:0000256" key="12">
    <source>
        <dbReference type="ARBA" id="ARBA00044710"/>
    </source>
</evidence>
<evidence type="ECO:0000259" key="16">
    <source>
        <dbReference type="PROSITE" id="PS50850"/>
    </source>
</evidence>
<evidence type="ECO:0000256" key="13">
    <source>
        <dbReference type="ARBA" id="ARBA00044780"/>
    </source>
</evidence>
<feature type="transmembrane region" description="Helical" evidence="15">
    <location>
        <begin position="61"/>
        <end position="79"/>
    </location>
</feature>
<comment type="catalytic activity">
    <reaction evidence="12">
        <text>D-fructose(out) = D-fructose(in)</text>
        <dbReference type="Rhea" id="RHEA:60372"/>
        <dbReference type="ChEBI" id="CHEBI:37721"/>
    </reaction>
    <physiologicalReaction direction="left-to-right" evidence="12">
        <dbReference type="Rhea" id="RHEA:60373"/>
    </physiologicalReaction>
</comment>
<comment type="catalytic activity">
    <reaction evidence="10">
        <text>D-mannose(out) = D-mannose(in)</text>
        <dbReference type="Rhea" id="RHEA:78391"/>
        <dbReference type="ChEBI" id="CHEBI:4208"/>
    </reaction>
    <physiologicalReaction direction="left-to-right" evidence="10">
        <dbReference type="Rhea" id="RHEA:78392"/>
    </physiologicalReaction>
</comment>
<gene>
    <name evidence="17" type="ORF">Poli38472_007853</name>
</gene>
<sequence>MSSLERKPTLPTLHPSVSITILDDETTPTTDAAYTQFLTPQATAVPVFHNGSKTLRVNNPVYTSAYLAMMQAILYGWSLSQLNYSKFNNKVDCDRRPIAPGTCLMFPGHTSTEWISVVNSWVVGGIIGGLLCGLFADRLGRKRTLMFNCAIIALGAIVQAASPTLLVFCIGRFITGIATGVATAICTTYVSEISPPHLRSVLGTIYVVAIGTGVFLVGLTPFFAATSSGWRYIAAFPIVIAIVFVLLAPKHLAESPSWLMARGRPDEAQDVLARLYGEENIDLALSWIKLPVVESQVEQQTYPPSEASAIRSLVSTQHRRKLILAVVLALAMQFSGINAVFFYSSTMFKEAGIQDGRIGSLIVNVFNLLPAIVAGQFVKRIGNRRGLILGPSGMLVSAIGLTIARVHHISALSIVFISTYVVSFTICLGALAFPVGASLFPQSLRATGTSIMMFINWCGALTIGVGYPFLSVSLDEYAFVPFIGTLTFFVIFFYVFLPDTTGKTPAEIQELFE</sequence>
<dbReference type="NCBIfam" id="TIGR00879">
    <property type="entry name" value="SP"/>
    <property type="match status" value="1"/>
</dbReference>
<comment type="catalytic activity">
    <reaction evidence="7">
        <text>D-galactose(in) = D-galactose(out)</text>
        <dbReference type="Rhea" id="RHEA:34915"/>
        <dbReference type="ChEBI" id="CHEBI:4139"/>
    </reaction>
    <physiologicalReaction direction="right-to-left" evidence="7">
        <dbReference type="Rhea" id="RHEA:34917"/>
    </physiologicalReaction>
</comment>
<dbReference type="InterPro" id="IPR003663">
    <property type="entry name" value="Sugar/inositol_transpt"/>
</dbReference>
<feature type="transmembrane region" description="Helical" evidence="15">
    <location>
        <begin position="114"/>
        <end position="136"/>
    </location>
</feature>
<evidence type="ECO:0000256" key="7">
    <source>
        <dbReference type="ARBA" id="ARBA00044637"/>
    </source>
</evidence>
<evidence type="ECO:0000313" key="17">
    <source>
        <dbReference type="EMBL" id="TMW68181.1"/>
    </source>
</evidence>
<feature type="transmembrane region" description="Helical" evidence="15">
    <location>
        <begin position="203"/>
        <end position="224"/>
    </location>
</feature>
<evidence type="ECO:0000256" key="6">
    <source>
        <dbReference type="ARBA" id="ARBA00023136"/>
    </source>
</evidence>
<dbReference type="GO" id="GO:0016020">
    <property type="term" value="C:membrane"/>
    <property type="evidence" value="ECO:0007669"/>
    <property type="project" value="UniProtKB-SubCell"/>
</dbReference>
<dbReference type="AlphaFoldDB" id="A0A8K1CQW6"/>
<keyword evidence="4 15" id="KW-0812">Transmembrane</keyword>
<comment type="subcellular location">
    <subcellularLocation>
        <location evidence="1">Membrane</location>
        <topology evidence="1">Multi-pass membrane protein</topology>
    </subcellularLocation>
</comment>
<protein>
    <recommendedName>
        <fullName evidence="13">Hexose transporter 1</fullName>
    </recommendedName>
</protein>
<dbReference type="GO" id="GO:0015149">
    <property type="term" value="F:hexose transmembrane transporter activity"/>
    <property type="evidence" value="ECO:0007669"/>
    <property type="project" value="TreeGrafter"/>
</dbReference>
<evidence type="ECO:0000256" key="1">
    <source>
        <dbReference type="ARBA" id="ARBA00004141"/>
    </source>
</evidence>